<feature type="domain" description="RSE1/DDB1/CPSF1 C-terminal" evidence="2">
    <location>
        <begin position="1049"/>
        <end position="1411"/>
    </location>
</feature>
<dbReference type="InterPro" id="IPR050358">
    <property type="entry name" value="RSE1/DDB1/CFT1"/>
</dbReference>
<dbReference type="EMBL" id="KB454487">
    <property type="protein sequence ID" value="EME32137.1"/>
    <property type="molecule type" value="Genomic_DNA"/>
</dbReference>
<gene>
    <name evidence="4" type="ORF">Gasu_05520</name>
</gene>
<dbReference type="InterPro" id="IPR004871">
    <property type="entry name" value="RSE1/DDB1/CPSF1_C"/>
</dbReference>
<proteinExistence type="predicted"/>
<dbReference type="Gene3D" id="2.130.10.10">
    <property type="entry name" value="YVTN repeat-like/Quinoprotein amine dehydrogenase"/>
    <property type="match status" value="3"/>
</dbReference>
<dbReference type="RefSeq" id="XP_005708657.1">
    <property type="nucleotide sequence ID" value="XM_005708600.1"/>
</dbReference>
<evidence type="ECO:0000313" key="5">
    <source>
        <dbReference type="Proteomes" id="UP000030680"/>
    </source>
</evidence>
<dbReference type="STRING" id="130081.M2XPJ7"/>
<sequence>MLNGSLHTLVPPSAVTCSAVGYFSLRGASFGPCLAVAKGTVLELYQIYFEHKRFLLISVFNLYGRPEKMLSIRRSIGRCDYLVLIFGGGTRWSLLKWSDKSQVWDTIQLIDLYTTIYQSVTIQQAESFEGILDSVLLENLARTSSRSTSLVTKEEPPIFRDIMDAKVDPEHGLIAVLIRKKNLLLIAKYPILSHRDSLSAECSSNKLLSDPVILDLRRLGHFETIHFCFMFGYSLPTLALLEEKTPTWSGSFSVTRDSRLVSVVQFDLSDKKMKRIWQVEELPHECFMVSSVPFLQGGGFLVFGWNIILYFRDGSFVDGLSCNDLGDVYLSKWSLRSQDAPISLDGCEVVSEFDSHDTFMKNPVIILRDGAFFELCIPKKGGDSVISLRYCKILIQPSTVSYCGNGLIFLGSHVSPSALLEIIWKNSTELHPEDDELESFFGKSSNKNFVVETIDSRDSLFCIGPIQDLEVFDNIIGSSRKMELIAAVGSRNYGAVIIFRRTVSPSLLTSIRLEDCQQIWNVLCQRKMGERNGSVPLLILSTQRNTIVLSVSDTIDELVDSQFQTSSRTLWVSRVLHDRYIIQVFDEGLRILGNWDSLISLYELPPGDVVTQAFVCDPYVMLHLSSSYLVILKISLDDRVSSSDGNKVAFEQVFSTSHLSIISSCTFSCSYDKSYHDEQRNEMKLDGVISDVSDEEYDSLFATSSVPFEYSFLHPSLRHNYIPPTLELSQHSNRKQEVAIIVHPFVGILSREGFLEIYDVVSKQLCFFNKSLLYFPRILVNDGEKTTRTRGVSRGTFKLDPQDVEVRIYEFPGENERATEASCLWLFVRYRKELLAIYRGNFQLDENDIFTFDFCRVSLYSLDVDSPSVNIENNVIPHLRPFYNLSSHFGVFLTGSVPSIIVLSKGYPQKHEIMIDSGVEYGDILSITNMGDPENNRKLWILDSNGRIHFGEIRETQLESINWAWPVEVFRMNGCVKNVVYHATTGTFGVVVSSIVSMSRLERKRQIFERQKRDERAILGSQAPPEEENNTEFEENEPKNALPIEVEAYELQIYRADTWELVDKFAFKEEEAVLSATFMQVDAYKITEEENNDDKSSRATQQQAEAAISQSSRSIKFKPKECIVIGTGFIKGEDAGTRGRLMLFEVARQEAYTEESGAFSAIQLMLIAEKELKSVVSSIARLEGYICCAVGPKVEIYKLVNESELVCCSFYSGFQLFSTSINTVKQYVFVGDMYKGGYFLFWRDRNKSLNFLGKDFDPVQTLSTEFLILNEFILFVVSDNFGNLHLLEYAGPHEIESRGGEKLLRRGVLHLGTRSSSMIRLRTDWKENNSEDRAGSHIVVLGTWDGGLACLLPLQQEEYEQKNELLKKVYLHSYSLYVAGLNPQEFRIPRGLSKKTRTFGERLLDSTLLSSLQGLEYTSIVEIAKSCGLDASQLLKQSQICGNEFSSKLFHDKL</sequence>
<keyword evidence="5" id="KW-1185">Reference proteome</keyword>
<dbReference type="KEGG" id="gsl:Gasu_05520"/>
<dbReference type="OMA" id="THRTICD"/>
<feature type="domain" description="RSE1/DDB1/CPSF1 second beta-propeller" evidence="3">
    <location>
        <begin position="506"/>
        <end position="948"/>
    </location>
</feature>
<dbReference type="eggNOG" id="KOG1896">
    <property type="taxonomic scope" value="Eukaryota"/>
</dbReference>
<dbReference type="GO" id="GO:0003676">
    <property type="term" value="F:nucleic acid binding"/>
    <property type="evidence" value="ECO:0007669"/>
    <property type="project" value="InterPro"/>
</dbReference>
<evidence type="ECO:0000259" key="2">
    <source>
        <dbReference type="Pfam" id="PF03178"/>
    </source>
</evidence>
<dbReference type="PANTHER" id="PTHR10644">
    <property type="entry name" value="DNA REPAIR/RNA PROCESSING CPSF FAMILY"/>
    <property type="match status" value="1"/>
</dbReference>
<dbReference type="GeneID" id="17090730"/>
<dbReference type="Pfam" id="PF03178">
    <property type="entry name" value="CPSF_A"/>
    <property type="match status" value="1"/>
</dbReference>
<evidence type="ECO:0000256" key="1">
    <source>
        <dbReference type="SAM" id="MobiDB-lite"/>
    </source>
</evidence>
<dbReference type="Pfam" id="PF23726">
    <property type="entry name" value="Beta-prop_RSE1_2nd"/>
    <property type="match status" value="1"/>
</dbReference>
<feature type="compositionally biased region" description="Acidic residues" evidence="1">
    <location>
        <begin position="1025"/>
        <end position="1035"/>
    </location>
</feature>
<dbReference type="GO" id="GO:0005634">
    <property type="term" value="C:nucleus"/>
    <property type="evidence" value="ECO:0007669"/>
    <property type="project" value="InterPro"/>
</dbReference>
<feature type="region of interest" description="Disordered" evidence="1">
    <location>
        <begin position="1015"/>
        <end position="1037"/>
    </location>
</feature>
<evidence type="ECO:0000313" key="4">
    <source>
        <dbReference type="EMBL" id="EME32137.1"/>
    </source>
</evidence>
<name>M2XPJ7_GALSU</name>
<dbReference type="Gramene" id="EME32137">
    <property type="protein sequence ID" value="EME32137"/>
    <property type="gene ID" value="Gasu_05520"/>
</dbReference>
<protein>
    <submittedName>
        <fullName evidence="4">Cleavage and polyadenylation specificity factor subunit-like protein</fullName>
    </submittedName>
</protein>
<accession>M2XPJ7</accession>
<evidence type="ECO:0000259" key="3">
    <source>
        <dbReference type="Pfam" id="PF23726"/>
    </source>
</evidence>
<reference evidence="5" key="1">
    <citation type="journal article" date="2013" name="Science">
        <title>Gene transfer from bacteria and archaea facilitated evolution of an extremophilic eukaryote.</title>
        <authorList>
            <person name="Schonknecht G."/>
            <person name="Chen W.H."/>
            <person name="Ternes C.M."/>
            <person name="Barbier G.G."/>
            <person name="Shrestha R.P."/>
            <person name="Stanke M."/>
            <person name="Brautigam A."/>
            <person name="Baker B.J."/>
            <person name="Banfield J.F."/>
            <person name="Garavito R.M."/>
            <person name="Carr K."/>
            <person name="Wilkerson C."/>
            <person name="Rensing S.A."/>
            <person name="Gagneul D."/>
            <person name="Dickenson N.E."/>
            <person name="Oesterhelt C."/>
            <person name="Lercher M.J."/>
            <person name="Weber A.P."/>
        </authorList>
    </citation>
    <scope>NUCLEOTIDE SEQUENCE [LARGE SCALE GENOMIC DNA]</scope>
    <source>
        <strain evidence="5">074W</strain>
    </source>
</reference>
<dbReference type="Proteomes" id="UP000030680">
    <property type="component" value="Unassembled WGS sequence"/>
</dbReference>
<dbReference type="OrthoDB" id="6109at2759"/>
<dbReference type="InterPro" id="IPR015943">
    <property type="entry name" value="WD40/YVTN_repeat-like_dom_sf"/>
</dbReference>
<dbReference type="InterPro" id="IPR058543">
    <property type="entry name" value="Beta-prop_RSE1/DDB1/CPSF1_2nd"/>
</dbReference>
<organism evidence="4 5">
    <name type="scientific">Galdieria sulphuraria</name>
    <name type="common">Red alga</name>
    <dbReference type="NCBI Taxonomy" id="130081"/>
    <lineage>
        <taxon>Eukaryota</taxon>
        <taxon>Rhodophyta</taxon>
        <taxon>Bangiophyceae</taxon>
        <taxon>Galdieriales</taxon>
        <taxon>Galdieriaceae</taxon>
        <taxon>Galdieria</taxon>
    </lineage>
</organism>